<name>A0A2H0R5L9_9BACT</name>
<dbReference type="PANTHER" id="PTHR42913:SF3">
    <property type="entry name" value="64 KDA MITOCHONDRIAL NADH DEHYDROGENASE (EUROFUNG)"/>
    <property type="match status" value="1"/>
</dbReference>
<gene>
    <name evidence="7" type="ORF">COV30_02015</name>
</gene>
<dbReference type="EMBL" id="PCXP01000021">
    <property type="protein sequence ID" value="PIR41793.1"/>
    <property type="molecule type" value="Genomic_DNA"/>
</dbReference>
<dbReference type="SUPFAM" id="SSF51905">
    <property type="entry name" value="FAD/NAD(P)-binding domain"/>
    <property type="match status" value="1"/>
</dbReference>
<keyword evidence="4" id="KW-0274">FAD</keyword>
<evidence type="ECO:0000256" key="1">
    <source>
        <dbReference type="ARBA" id="ARBA00001974"/>
    </source>
</evidence>
<evidence type="ECO:0000313" key="8">
    <source>
        <dbReference type="Proteomes" id="UP000230208"/>
    </source>
</evidence>
<keyword evidence="3" id="KW-0285">Flavoprotein</keyword>
<reference evidence="7 8" key="1">
    <citation type="submission" date="2017-09" db="EMBL/GenBank/DDBJ databases">
        <title>Depth-based differentiation of microbial function through sediment-hosted aquifers and enrichment of novel symbionts in the deep terrestrial subsurface.</title>
        <authorList>
            <person name="Probst A.J."/>
            <person name="Ladd B."/>
            <person name="Jarett J.K."/>
            <person name="Geller-Mcgrath D.E."/>
            <person name="Sieber C.M."/>
            <person name="Emerson J.B."/>
            <person name="Anantharaman K."/>
            <person name="Thomas B.C."/>
            <person name="Malmstrom R."/>
            <person name="Stieglmeier M."/>
            <person name="Klingl A."/>
            <person name="Woyke T."/>
            <person name="Ryan C.M."/>
            <person name="Banfield J.F."/>
        </authorList>
    </citation>
    <scope>NUCLEOTIDE SEQUENCE [LARGE SCALE GENOMIC DNA]</scope>
    <source>
        <strain evidence="7">CG10_big_fil_rev_8_21_14_0_10_37_15</strain>
    </source>
</reference>
<organism evidence="7 8">
    <name type="scientific">Candidatus Yanofskybacteria bacterium CG10_big_fil_rev_8_21_14_0_10_37_15</name>
    <dbReference type="NCBI Taxonomy" id="1975097"/>
    <lineage>
        <taxon>Bacteria</taxon>
        <taxon>Candidatus Yanofskyibacteriota</taxon>
    </lineage>
</organism>
<comment type="caution">
    <text evidence="7">The sequence shown here is derived from an EMBL/GenBank/DDBJ whole genome shotgun (WGS) entry which is preliminary data.</text>
</comment>
<accession>A0A2H0R5L9</accession>
<dbReference type="PRINTS" id="PR00368">
    <property type="entry name" value="FADPNR"/>
</dbReference>
<dbReference type="InterPro" id="IPR051169">
    <property type="entry name" value="NADH-Q_oxidoreductase"/>
</dbReference>
<comment type="cofactor">
    <cofactor evidence="1">
        <name>FAD</name>
        <dbReference type="ChEBI" id="CHEBI:57692"/>
    </cofactor>
</comment>
<dbReference type="Gene3D" id="3.50.50.100">
    <property type="match status" value="1"/>
</dbReference>
<dbReference type="Proteomes" id="UP000230208">
    <property type="component" value="Unassembled WGS sequence"/>
</dbReference>
<protein>
    <recommendedName>
        <fullName evidence="6">FAD/NAD(P)-binding domain-containing protein</fullName>
    </recommendedName>
</protein>
<evidence type="ECO:0000313" key="7">
    <source>
        <dbReference type="EMBL" id="PIR41793.1"/>
    </source>
</evidence>
<evidence type="ECO:0000256" key="4">
    <source>
        <dbReference type="ARBA" id="ARBA00022827"/>
    </source>
</evidence>
<dbReference type="PANTHER" id="PTHR42913">
    <property type="entry name" value="APOPTOSIS-INDUCING FACTOR 1"/>
    <property type="match status" value="1"/>
</dbReference>
<dbReference type="GO" id="GO:0003955">
    <property type="term" value="F:NAD(P)H dehydrogenase (quinone) activity"/>
    <property type="evidence" value="ECO:0007669"/>
    <property type="project" value="TreeGrafter"/>
</dbReference>
<evidence type="ECO:0000256" key="5">
    <source>
        <dbReference type="ARBA" id="ARBA00023002"/>
    </source>
</evidence>
<evidence type="ECO:0000256" key="2">
    <source>
        <dbReference type="ARBA" id="ARBA00005272"/>
    </source>
</evidence>
<evidence type="ECO:0000259" key="6">
    <source>
        <dbReference type="Pfam" id="PF07992"/>
    </source>
</evidence>
<proteinExistence type="inferred from homology"/>
<dbReference type="Pfam" id="PF07992">
    <property type="entry name" value="Pyr_redox_2"/>
    <property type="match status" value="1"/>
</dbReference>
<dbReference type="PRINTS" id="PR00411">
    <property type="entry name" value="PNDRDTASEI"/>
</dbReference>
<sequence>MVKILILGGGFGGIRTALELQKNIKSDFSITLVDKNNHHLFLPALYEVAAAYNVKRDLFAVHLKKSICIPYSDIFENKNIDFIQDEITDIDVSTKKVFCDSRILEYDFLVIALGGQTNDLGITGVKEYAYSFKTVNDGLMINKKLEELIKNSSVSNPVKIFVCGGGFTGVELAAELSGCVKKLSKKNQTNHKTRSLILFEAGSKILPMISDEKREHVVRRLTRLGVAIMENSPIEEIGSNFIKLKNGQKMEGDIIIWTAGIKANDLLKNIPGLYVSTSGKIITDEFLQVNPATAGENVFAVGDNVEFIDPKNQKPIPALAYVAIDQGKIVAKNILRLMDNKKLCPYKPFYNVWVAPIGGKYAIAHLWNGVHFTGFWGWLVKQMIDLRYMLSILSFKRAIYLVWREVTLFTKND</sequence>
<dbReference type="InterPro" id="IPR036188">
    <property type="entry name" value="FAD/NAD-bd_sf"/>
</dbReference>
<evidence type="ECO:0000256" key="3">
    <source>
        <dbReference type="ARBA" id="ARBA00022630"/>
    </source>
</evidence>
<comment type="similarity">
    <text evidence="2">Belongs to the NADH dehydrogenase family.</text>
</comment>
<feature type="domain" description="FAD/NAD(P)-binding" evidence="6">
    <location>
        <begin position="3"/>
        <end position="327"/>
    </location>
</feature>
<dbReference type="InterPro" id="IPR023753">
    <property type="entry name" value="FAD/NAD-binding_dom"/>
</dbReference>
<dbReference type="AlphaFoldDB" id="A0A2H0R5L9"/>
<dbReference type="GO" id="GO:0019646">
    <property type="term" value="P:aerobic electron transport chain"/>
    <property type="evidence" value="ECO:0007669"/>
    <property type="project" value="TreeGrafter"/>
</dbReference>
<keyword evidence="5" id="KW-0560">Oxidoreductase</keyword>